<feature type="transmembrane region" description="Helical" evidence="6">
    <location>
        <begin position="128"/>
        <end position="145"/>
    </location>
</feature>
<dbReference type="Pfam" id="PF02653">
    <property type="entry name" value="BPD_transp_2"/>
    <property type="match status" value="1"/>
</dbReference>
<proteinExistence type="predicted"/>
<evidence type="ECO:0000313" key="7">
    <source>
        <dbReference type="EMBL" id="NMF96334.1"/>
    </source>
</evidence>
<evidence type="ECO:0000256" key="4">
    <source>
        <dbReference type="ARBA" id="ARBA00022989"/>
    </source>
</evidence>
<dbReference type="InterPro" id="IPR043428">
    <property type="entry name" value="LivM-like"/>
</dbReference>
<feature type="transmembrane region" description="Helical" evidence="6">
    <location>
        <begin position="20"/>
        <end position="38"/>
    </location>
</feature>
<evidence type="ECO:0000256" key="5">
    <source>
        <dbReference type="ARBA" id="ARBA00023136"/>
    </source>
</evidence>
<keyword evidence="4 6" id="KW-1133">Transmembrane helix</keyword>
<name>A0ABX1NAS0_9RHOO</name>
<feature type="transmembrane region" description="Helical" evidence="6">
    <location>
        <begin position="74"/>
        <end position="95"/>
    </location>
</feature>
<dbReference type="CDD" id="cd06581">
    <property type="entry name" value="TM_PBP1_LivM_like"/>
    <property type="match status" value="1"/>
</dbReference>
<gene>
    <name evidence="7" type="ORF">GPA27_02855</name>
</gene>
<organism evidence="7 8">
    <name type="scientific">Aromatoleum toluolicum</name>
    <dbReference type="NCBI Taxonomy" id="90060"/>
    <lineage>
        <taxon>Bacteria</taxon>
        <taxon>Pseudomonadati</taxon>
        <taxon>Pseudomonadota</taxon>
        <taxon>Betaproteobacteria</taxon>
        <taxon>Rhodocyclales</taxon>
        <taxon>Rhodocyclaceae</taxon>
        <taxon>Aromatoleum</taxon>
    </lineage>
</organism>
<keyword evidence="8" id="KW-1185">Reference proteome</keyword>
<feature type="transmembrane region" description="Helical" evidence="6">
    <location>
        <begin position="50"/>
        <end position="68"/>
    </location>
</feature>
<evidence type="ECO:0000256" key="1">
    <source>
        <dbReference type="ARBA" id="ARBA00004651"/>
    </source>
</evidence>
<feature type="transmembrane region" description="Helical" evidence="6">
    <location>
        <begin position="102"/>
        <end position="122"/>
    </location>
</feature>
<dbReference type="PANTHER" id="PTHR30482:SF17">
    <property type="entry name" value="ABC TRANSPORTER ATP-BINDING PROTEIN"/>
    <property type="match status" value="1"/>
</dbReference>
<dbReference type="RefSeq" id="WP_169137651.1">
    <property type="nucleotide sequence ID" value="NZ_WTVS01000004.1"/>
</dbReference>
<feature type="transmembrane region" description="Helical" evidence="6">
    <location>
        <begin position="179"/>
        <end position="199"/>
    </location>
</feature>
<dbReference type="InterPro" id="IPR001851">
    <property type="entry name" value="ABC_transp_permease"/>
</dbReference>
<evidence type="ECO:0000256" key="3">
    <source>
        <dbReference type="ARBA" id="ARBA00022692"/>
    </source>
</evidence>
<feature type="transmembrane region" description="Helical" evidence="6">
    <location>
        <begin position="229"/>
        <end position="254"/>
    </location>
</feature>
<evidence type="ECO:0000313" key="8">
    <source>
        <dbReference type="Proteomes" id="UP000634522"/>
    </source>
</evidence>
<dbReference type="PANTHER" id="PTHR30482">
    <property type="entry name" value="HIGH-AFFINITY BRANCHED-CHAIN AMINO ACID TRANSPORT SYSTEM PERMEASE"/>
    <property type="match status" value="1"/>
</dbReference>
<feature type="transmembrane region" description="Helical" evidence="6">
    <location>
        <begin position="303"/>
        <end position="329"/>
    </location>
</feature>
<feature type="transmembrane region" description="Helical" evidence="6">
    <location>
        <begin position="266"/>
        <end position="291"/>
    </location>
</feature>
<evidence type="ECO:0000256" key="2">
    <source>
        <dbReference type="ARBA" id="ARBA00022475"/>
    </source>
</evidence>
<comment type="caution">
    <text evidence="7">The sequence shown here is derived from an EMBL/GenBank/DDBJ whole genome shotgun (WGS) entry which is preliminary data.</text>
</comment>
<accession>A0ABX1NAS0</accession>
<keyword evidence="5 6" id="KW-0472">Membrane</keyword>
<dbReference type="Proteomes" id="UP000634522">
    <property type="component" value="Unassembled WGS sequence"/>
</dbReference>
<comment type="subcellular location">
    <subcellularLocation>
        <location evidence="1">Cell membrane</location>
        <topology evidence="1">Multi-pass membrane protein</topology>
    </subcellularLocation>
</comment>
<sequence>MSAIITATALEDTQVKRNPGVMRLCAMAAAAVAVGLTVNMSVTSNGLMSLLTQATIYAVFALGLGFLLKQNGMVSFGHALFFGMAGYLVGAAVTLTGWPVGMVVVLTVAAIGMFAFGLALVIVRVPGIAFGMLTLAIGQSFYVLVSKSRGFTGGADGMNINFPAQVFGMELASFQNPSSMFLICWLVLVALVLLLALLLRTGFGPLTEAIRENEERARFIGFRTLLPRAAVFAVSAMVTAVGGVLSALYTGFVSPESLHWSVSGTVLIMVVLGGSRTLWGPAVGAVVYYLFRDFVGEHTTHWMSIFGVSLIAVIVLWPAGIAGGVMRAATSLQRAAARRLA</sequence>
<reference evidence="7 8" key="1">
    <citation type="submission" date="2019-12" db="EMBL/GenBank/DDBJ databases">
        <title>Comparative genomics gives insights into the taxonomy of the Azoarcus-Aromatoleum group and reveals separate origins of nif in the plant-associated Azoarcus and non-plant-associated Aromatoleum sub-groups.</title>
        <authorList>
            <person name="Lafos M."/>
            <person name="Maluk M."/>
            <person name="Batista M."/>
            <person name="Junghare M."/>
            <person name="Carmona M."/>
            <person name="Faoro H."/>
            <person name="Cruz L.M."/>
            <person name="Battistoni F."/>
            <person name="De Souza E."/>
            <person name="Pedrosa F."/>
            <person name="Chen W.-M."/>
            <person name="Poole P.S."/>
            <person name="Dixon R.A."/>
            <person name="James E.K."/>
        </authorList>
    </citation>
    <scope>NUCLEOTIDE SEQUENCE [LARGE SCALE GENOMIC DNA]</scope>
    <source>
        <strain evidence="7 8">T</strain>
    </source>
</reference>
<keyword evidence="2" id="KW-1003">Cell membrane</keyword>
<dbReference type="EMBL" id="WTVS01000004">
    <property type="protein sequence ID" value="NMF96334.1"/>
    <property type="molecule type" value="Genomic_DNA"/>
</dbReference>
<keyword evidence="3 6" id="KW-0812">Transmembrane</keyword>
<evidence type="ECO:0000256" key="6">
    <source>
        <dbReference type="SAM" id="Phobius"/>
    </source>
</evidence>
<protein>
    <submittedName>
        <fullName evidence="7">Branched-chain amino acid ABC transporter permease</fullName>
    </submittedName>
</protein>